<dbReference type="AlphaFoldDB" id="Q6BIT2"/>
<dbReference type="VEuPathDB" id="FungiDB:DEHA2G07854g"/>
<organism evidence="6 7">
    <name type="scientific">Debaryomyces hansenii (strain ATCC 36239 / CBS 767 / BCRC 21394 / JCM 1990 / NBRC 0083 / IGC 2968)</name>
    <name type="common">Yeast</name>
    <name type="synonym">Torulaspora hansenii</name>
    <dbReference type="NCBI Taxonomy" id="284592"/>
    <lineage>
        <taxon>Eukaryota</taxon>
        <taxon>Fungi</taxon>
        <taxon>Dikarya</taxon>
        <taxon>Ascomycota</taxon>
        <taxon>Saccharomycotina</taxon>
        <taxon>Pichiomycetes</taxon>
        <taxon>Debaryomycetaceae</taxon>
        <taxon>Debaryomyces</taxon>
    </lineage>
</organism>
<dbReference type="InterPro" id="IPR015421">
    <property type="entry name" value="PyrdxlP-dep_Trfase_major"/>
</dbReference>
<dbReference type="Gene3D" id="3.40.640.10">
    <property type="entry name" value="Type I PLP-dependent aspartate aminotransferase-like (Major domain)"/>
    <property type="match status" value="1"/>
</dbReference>
<gene>
    <name evidence="6" type="ordered locus">DEHA2G07854g</name>
</gene>
<evidence type="ECO:0000313" key="6">
    <source>
        <dbReference type="EMBL" id="CAG90352.2"/>
    </source>
</evidence>
<reference evidence="6 7" key="1">
    <citation type="journal article" date="2004" name="Nature">
        <title>Genome evolution in yeasts.</title>
        <authorList>
            <consortium name="Genolevures"/>
            <person name="Dujon B."/>
            <person name="Sherman D."/>
            <person name="Fischer G."/>
            <person name="Durrens P."/>
            <person name="Casaregola S."/>
            <person name="Lafontaine I."/>
            <person name="de Montigny J."/>
            <person name="Marck C."/>
            <person name="Neuveglise C."/>
            <person name="Talla E."/>
            <person name="Goffard N."/>
            <person name="Frangeul L."/>
            <person name="Aigle M."/>
            <person name="Anthouard V."/>
            <person name="Babour A."/>
            <person name="Barbe V."/>
            <person name="Barnay S."/>
            <person name="Blanchin S."/>
            <person name="Beckerich J.M."/>
            <person name="Beyne E."/>
            <person name="Bleykasten C."/>
            <person name="Boisrame A."/>
            <person name="Boyer J."/>
            <person name="Cattolico L."/>
            <person name="Confanioleri F."/>
            <person name="de Daruvar A."/>
            <person name="Despons L."/>
            <person name="Fabre E."/>
            <person name="Fairhead C."/>
            <person name="Ferry-Dumazet H."/>
            <person name="Groppi A."/>
            <person name="Hantraye F."/>
            <person name="Hennequin C."/>
            <person name="Jauniaux N."/>
            <person name="Joyet P."/>
            <person name="Kachouri R."/>
            <person name="Kerrest A."/>
            <person name="Koszul R."/>
            <person name="Lemaire M."/>
            <person name="Lesur I."/>
            <person name="Ma L."/>
            <person name="Muller H."/>
            <person name="Nicaud J.M."/>
            <person name="Nikolski M."/>
            <person name="Oztas S."/>
            <person name="Ozier-Kalogeropoulos O."/>
            <person name="Pellenz S."/>
            <person name="Potier S."/>
            <person name="Richard G.F."/>
            <person name="Straub M.L."/>
            <person name="Suleau A."/>
            <person name="Swennene D."/>
            <person name="Tekaia F."/>
            <person name="Wesolowski-Louvel M."/>
            <person name="Westhof E."/>
            <person name="Wirth B."/>
            <person name="Zeniou-Meyer M."/>
            <person name="Zivanovic I."/>
            <person name="Bolotin-Fukuhara M."/>
            <person name="Thierry A."/>
            <person name="Bouchier C."/>
            <person name="Caudron B."/>
            <person name="Scarpelli C."/>
            <person name="Gaillardin C."/>
            <person name="Weissenbach J."/>
            <person name="Wincker P."/>
            <person name="Souciet J.L."/>
        </authorList>
    </citation>
    <scope>NUCLEOTIDE SEQUENCE [LARGE SCALE GENOMIC DNA]</scope>
    <source>
        <strain evidence="7">ATCC 36239 / CBS 767 / BCRC 21394 / JCM 1990 / NBRC 0083 / IGC 2968</strain>
    </source>
</reference>
<sequence length="464" mass="51197">MTSARERLAMLHSHIKDNSNIKVSAEFPVLVKSERQKYLNSNFQSVPGSSNSSNFASTVMRPMSKPIMSISSTTSNTSISQCSLPQDYVEVCNSTSKFIPPTTKSFSNSEFDDICAKVDKKLRLLLGSNNPSDSYILSGGESLGWEILGQNIVQSLEDDILCISTGAYSKQFAKHLLNYVESEDRNITVLEANIGCTVPLELIKNELTKRCYGIVALTHTDNSTGVVTNIKEVSQLIKQISPNTLIAVDAVYSAGVEEIDVENWGIDFTLSTYKNTVLTTEVLSYILLSSRVLSKIPKGIMNGSNSSNNYKMQLAYSNANFQLLNALDSSLWRLFGMDEQQDISIDISNKIKSGLLSRFADYKSAAEKLRKSLINEETGISAISQDWSNCSNGMTAMYLPKTSEISELLKTLCEECDISLVNGIHSRFASEYISIEHAGFRFSGNDIDVDKVVEIIKKGLTNSK</sequence>
<protein>
    <submittedName>
        <fullName evidence="6">DEHA2G07854p</fullName>
    </submittedName>
</protein>
<dbReference type="InterPro" id="IPR000192">
    <property type="entry name" value="Aminotrans_V_dom"/>
</dbReference>
<accession>Q6BIT2</accession>
<evidence type="ECO:0000256" key="2">
    <source>
        <dbReference type="ARBA" id="ARBA00022576"/>
    </source>
</evidence>
<dbReference type="GO" id="GO:0008453">
    <property type="term" value="F:alanine-glyoxylate transaminase activity"/>
    <property type="evidence" value="ECO:0007669"/>
    <property type="project" value="TreeGrafter"/>
</dbReference>
<dbReference type="STRING" id="284592.Q6BIT2"/>
<dbReference type="RefSeq" id="XP_461889.2">
    <property type="nucleotide sequence ID" value="XM_461889.1"/>
</dbReference>
<evidence type="ECO:0000313" key="7">
    <source>
        <dbReference type="Proteomes" id="UP000000599"/>
    </source>
</evidence>
<evidence type="ECO:0000256" key="3">
    <source>
        <dbReference type="ARBA" id="ARBA00022679"/>
    </source>
</evidence>
<dbReference type="InterPro" id="IPR015422">
    <property type="entry name" value="PyrdxlP-dep_Trfase_small"/>
</dbReference>
<dbReference type="GO" id="GO:0019265">
    <property type="term" value="P:glycine biosynthetic process, by transamination of glyoxylate"/>
    <property type="evidence" value="ECO:0007669"/>
    <property type="project" value="TreeGrafter"/>
</dbReference>
<proteinExistence type="predicted"/>
<dbReference type="OrthoDB" id="7403325at2759"/>
<evidence type="ECO:0000256" key="4">
    <source>
        <dbReference type="ARBA" id="ARBA00022898"/>
    </source>
</evidence>
<dbReference type="InParanoid" id="Q6BIT2"/>
<dbReference type="Pfam" id="PF00266">
    <property type="entry name" value="Aminotran_5"/>
    <property type="match status" value="1"/>
</dbReference>
<dbReference type="eggNOG" id="KOG2862">
    <property type="taxonomic scope" value="Eukaryota"/>
</dbReference>
<dbReference type="Proteomes" id="UP000000599">
    <property type="component" value="Chromosome G"/>
</dbReference>
<keyword evidence="2" id="KW-0032">Aminotransferase</keyword>
<keyword evidence="7" id="KW-1185">Reference proteome</keyword>
<dbReference type="PANTHER" id="PTHR21152:SF24">
    <property type="entry name" value="ALANINE--GLYOXYLATE AMINOTRANSFERASE 1"/>
    <property type="match status" value="1"/>
</dbReference>
<dbReference type="KEGG" id="dha:DEHA2G07854g"/>
<dbReference type="GeneID" id="2904770"/>
<feature type="domain" description="Aminotransferase class V" evidence="5">
    <location>
        <begin position="110"/>
        <end position="271"/>
    </location>
</feature>
<keyword evidence="3" id="KW-0808">Transferase</keyword>
<name>Q6BIT2_DEBHA</name>
<dbReference type="EMBL" id="CR382139">
    <property type="protein sequence ID" value="CAG90352.2"/>
    <property type="molecule type" value="Genomic_DNA"/>
</dbReference>
<dbReference type="PANTHER" id="PTHR21152">
    <property type="entry name" value="AMINOTRANSFERASE CLASS V"/>
    <property type="match status" value="1"/>
</dbReference>
<keyword evidence="4" id="KW-0663">Pyridoxal phosphate</keyword>
<evidence type="ECO:0000256" key="1">
    <source>
        <dbReference type="ARBA" id="ARBA00001933"/>
    </source>
</evidence>
<dbReference type="GO" id="GO:0004760">
    <property type="term" value="F:L-serine-pyruvate transaminase activity"/>
    <property type="evidence" value="ECO:0007669"/>
    <property type="project" value="TreeGrafter"/>
</dbReference>
<evidence type="ECO:0000259" key="5">
    <source>
        <dbReference type="Pfam" id="PF00266"/>
    </source>
</evidence>
<comment type="cofactor">
    <cofactor evidence="1">
        <name>pyridoxal 5'-phosphate</name>
        <dbReference type="ChEBI" id="CHEBI:597326"/>
    </cofactor>
</comment>
<dbReference type="Gene3D" id="3.90.1150.10">
    <property type="entry name" value="Aspartate Aminotransferase, domain 1"/>
    <property type="match status" value="1"/>
</dbReference>
<dbReference type="HOGENOM" id="CLU_589280_0_0_1"/>
<dbReference type="SUPFAM" id="SSF53383">
    <property type="entry name" value="PLP-dependent transferases"/>
    <property type="match status" value="1"/>
</dbReference>
<dbReference type="InterPro" id="IPR015424">
    <property type="entry name" value="PyrdxlP-dep_Trfase"/>
</dbReference>
<dbReference type="GO" id="GO:0005777">
    <property type="term" value="C:peroxisome"/>
    <property type="evidence" value="ECO:0007669"/>
    <property type="project" value="TreeGrafter"/>
</dbReference>